<evidence type="ECO:0000313" key="10">
    <source>
        <dbReference type="Proteomes" id="UP000027238"/>
    </source>
</evidence>
<feature type="transmembrane region" description="Helical" evidence="7">
    <location>
        <begin position="303"/>
        <end position="327"/>
    </location>
</feature>
<evidence type="ECO:0000256" key="3">
    <source>
        <dbReference type="ARBA" id="ARBA00022692"/>
    </source>
</evidence>
<dbReference type="PANTHER" id="PTHR43791">
    <property type="entry name" value="PERMEASE-RELATED"/>
    <property type="match status" value="1"/>
</dbReference>
<feature type="transmembrane region" description="Helical" evidence="7">
    <location>
        <begin position="460"/>
        <end position="480"/>
    </location>
</feature>
<dbReference type="InterPro" id="IPR020846">
    <property type="entry name" value="MFS_dom"/>
</dbReference>
<keyword evidence="4 7" id="KW-1133">Transmembrane helix</keyword>
<keyword evidence="5 7" id="KW-0472">Membrane</keyword>
<feature type="transmembrane region" description="Helical" evidence="7">
    <location>
        <begin position="367"/>
        <end position="387"/>
    </location>
</feature>
<keyword evidence="10" id="KW-1185">Reference proteome</keyword>
<dbReference type="InterPro" id="IPR011701">
    <property type="entry name" value="MFS"/>
</dbReference>
<comment type="subcellular location">
    <subcellularLocation>
        <location evidence="1">Membrane</location>
        <topology evidence="1">Multi-pass membrane protein</topology>
    </subcellularLocation>
</comment>
<feature type="transmembrane region" description="Helical" evidence="7">
    <location>
        <begin position="231"/>
        <end position="253"/>
    </location>
</feature>
<feature type="transmembrane region" description="Helical" evidence="7">
    <location>
        <begin position="160"/>
        <end position="183"/>
    </location>
</feature>
<feature type="transmembrane region" description="Helical" evidence="7">
    <location>
        <begin position="339"/>
        <end position="358"/>
    </location>
</feature>
<evidence type="ECO:0000313" key="9">
    <source>
        <dbReference type="EMBL" id="KDN64761.1"/>
    </source>
</evidence>
<dbReference type="eggNOG" id="KOG2533">
    <property type="taxonomic scope" value="Eukaryota"/>
</dbReference>
<protein>
    <submittedName>
        <fullName evidence="9">Putative pantothenate transporter liz1</fullName>
    </submittedName>
</protein>
<reference evidence="10" key="1">
    <citation type="journal article" date="2014" name="Genome Announc.">
        <title>Draft genome sequence of Colletotrichum sublineola, a destructive pathogen of cultivated sorghum.</title>
        <authorList>
            <person name="Baroncelli R."/>
            <person name="Sanz-Martin J.M."/>
            <person name="Rech G.E."/>
            <person name="Sukno S.A."/>
            <person name="Thon M.R."/>
        </authorList>
    </citation>
    <scope>NUCLEOTIDE SEQUENCE [LARGE SCALE GENOMIC DNA]</scope>
    <source>
        <strain evidence="10">TX430BB</strain>
    </source>
</reference>
<dbReference type="HOGENOM" id="CLU_001265_4_2_1"/>
<feature type="transmembrane region" description="Helical" evidence="7">
    <location>
        <begin position="135"/>
        <end position="154"/>
    </location>
</feature>
<feature type="transmembrane region" description="Helical" evidence="7">
    <location>
        <begin position="106"/>
        <end position="128"/>
    </location>
</feature>
<evidence type="ECO:0000259" key="8">
    <source>
        <dbReference type="PROSITE" id="PS50850"/>
    </source>
</evidence>
<dbReference type="Gene3D" id="1.20.1250.20">
    <property type="entry name" value="MFS general substrate transporter like domains"/>
    <property type="match status" value="2"/>
</dbReference>
<dbReference type="InterPro" id="IPR036259">
    <property type="entry name" value="MFS_trans_sf"/>
</dbReference>
<feature type="domain" description="Major facilitator superfamily (MFS) profile" evidence="8">
    <location>
        <begin position="69"/>
        <end position="485"/>
    </location>
</feature>
<sequence>MGDDKIPNGVNSAIPAYTVSASDIGIGVHEEAPQILPWSKRILYHLWDADQHLKSPKERSLVRKLDFGILICATLGWWMKYIDQSNITNAYVSGMKEDLNIQGNEYTYMLMCYTIAFAIMQIPSNLIALKIRPRYCIIGCELGWTAFTFAQAAAQSSSHMYAFRFMIGLFESGFSPIIIFLLGSWYTKPELAKRVAIWHITGFFGQATSGFLQAGIHKSLDGHLGMAGWRWMYIGELCGCMSLPVALSVWWLLPDYPHNTNAWYLTEEDKEIAMQRAAKQGKAEITGIVDLKLAKRMFGNWRWWMLCLMYIFYGNSCQANNYFAIYLRENGYSVTQRNIIPACANLLTMVTDFAWGFMSDMTGNRPFWIVGPLMCTTVIGSSILTAYPPTDAARVVGFFLVACGYVTAVTWTWANEVNNGNAEERALTISSMNGLFYATNSVLPILIFPQTMAPTFERGFPSILSFALATVVLVFIADFLHKRQLRQESQVAADEPLSEVAVDDSVMKRENEMNDKLSGAIEPVKNSSTII</sequence>
<feature type="transmembrane region" description="Helical" evidence="7">
    <location>
        <begin position="195"/>
        <end position="216"/>
    </location>
</feature>
<evidence type="ECO:0000256" key="1">
    <source>
        <dbReference type="ARBA" id="ARBA00004141"/>
    </source>
</evidence>
<evidence type="ECO:0000256" key="4">
    <source>
        <dbReference type="ARBA" id="ARBA00022989"/>
    </source>
</evidence>
<evidence type="ECO:0000256" key="7">
    <source>
        <dbReference type="SAM" id="Phobius"/>
    </source>
</evidence>
<organism evidence="9 10">
    <name type="scientific">Colletotrichum sublineola</name>
    <name type="common">Sorghum anthracnose fungus</name>
    <dbReference type="NCBI Taxonomy" id="1173701"/>
    <lineage>
        <taxon>Eukaryota</taxon>
        <taxon>Fungi</taxon>
        <taxon>Dikarya</taxon>
        <taxon>Ascomycota</taxon>
        <taxon>Pezizomycotina</taxon>
        <taxon>Sordariomycetes</taxon>
        <taxon>Hypocreomycetidae</taxon>
        <taxon>Glomerellales</taxon>
        <taxon>Glomerellaceae</taxon>
        <taxon>Colletotrichum</taxon>
        <taxon>Colletotrichum graminicola species complex</taxon>
    </lineage>
</organism>
<feature type="transmembrane region" description="Helical" evidence="7">
    <location>
        <begin position="393"/>
        <end position="414"/>
    </location>
</feature>
<dbReference type="OMA" id="GTWYTKR"/>
<dbReference type="GO" id="GO:0022857">
    <property type="term" value="F:transmembrane transporter activity"/>
    <property type="evidence" value="ECO:0007669"/>
    <property type="project" value="InterPro"/>
</dbReference>
<dbReference type="Pfam" id="PF07690">
    <property type="entry name" value="MFS_1"/>
    <property type="match status" value="1"/>
</dbReference>
<dbReference type="EMBL" id="JMSE01001097">
    <property type="protein sequence ID" value="KDN64761.1"/>
    <property type="molecule type" value="Genomic_DNA"/>
</dbReference>
<dbReference type="GO" id="GO:0016020">
    <property type="term" value="C:membrane"/>
    <property type="evidence" value="ECO:0007669"/>
    <property type="project" value="UniProtKB-SubCell"/>
</dbReference>
<comment type="similarity">
    <text evidence="6">Belongs to the major facilitator superfamily. Allantoate permease family.</text>
</comment>
<evidence type="ECO:0000256" key="2">
    <source>
        <dbReference type="ARBA" id="ARBA00022448"/>
    </source>
</evidence>
<feature type="transmembrane region" description="Helical" evidence="7">
    <location>
        <begin position="426"/>
        <end position="448"/>
    </location>
</feature>
<dbReference type="PANTHER" id="PTHR43791:SF39">
    <property type="entry name" value="TRANSPORTER LIZ1_SEO1, PUTATIVE (AFU_ORTHOLOGUE AFUA_3G00980)-RELATED"/>
    <property type="match status" value="1"/>
</dbReference>
<keyword evidence="3 7" id="KW-0812">Transmembrane</keyword>
<name>A0A066XG97_COLSU</name>
<accession>A0A066XG97</accession>
<dbReference type="SUPFAM" id="SSF103473">
    <property type="entry name" value="MFS general substrate transporter"/>
    <property type="match status" value="1"/>
</dbReference>
<dbReference type="OrthoDB" id="3639251at2759"/>
<gene>
    <name evidence="9" type="ORF">CSUB01_08536</name>
</gene>
<dbReference type="FunFam" id="1.20.1250.20:FF:000065">
    <property type="entry name" value="Putative MFS pantothenate transporter"/>
    <property type="match status" value="1"/>
</dbReference>
<keyword evidence="2" id="KW-0813">Transport</keyword>
<comment type="caution">
    <text evidence="9">The sequence shown here is derived from an EMBL/GenBank/DDBJ whole genome shotgun (WGS) entry which is preliminary data.</text>
</comment>
<proteinExistence type="inferred from homology"/>
<evidence type="ECO:0000256" key="5">
    <source>
        <dbReference type="ARBA" id="ARBA00023136"/>
    </source>
</evidence>
<dbReference type="AlphaFoldDB" id="A0A066XG97"/>
<dbReference type="Proteomes" id="UP000027238">
    <property type="component" value="Unassembled WGS sequence"/>
</dbReference>
<evidence type="ECO:0000256" key="6">
    <source>
        <dbReference type="ARBA" id="ARBA00037968"/>
    </source>
</evidence>
<dbReference type="PROSITE" id="PS50850">
    <property type="entry name" value="MFS"/>
    <property type="match status" value="1"/>
</dbReference>